<sequence length="66" mass="7355">EIICEFCLKLSDNVLHKVFDNDDGTVFAIRGNDDDDDSDDNGDDNNDNGDDDDDDDDKIVVPVLLH</sequence>
<evidence type="ECO:0000313" key="4">
    <source>
        <dbReference type="Proteomes" id="UP000004810"/>
    </source>
</evidence>
<evidence type="ECO:0000313" key="2">
    <source>
        <dbReference type="EMBL" id="EJW71239.1"/>
    </source>
</evidence>
<comment type="caution">
    <text evidence="2">The sequence shown here is derived from an EMBL/GenBank/DDBJ whole genome shotgun (WGS) entry which is preliminary data.</text>
</comment>
<dbReference type="AlphaFoldDB" id="J9E7B0"/>
<feature type="non-terminal residue" evidence="2">
    <location>
        <position position="1"/>
    </location>
</feature>
<name>J9E7B0_WUCBA</name>
<organism evidence="2 4">
    <name type="scientific">Wuchereria bancrofti</name>
    <dbReference type="NCBI Taxonomy" id="6293"/>
    <lineage>
        <taxon>Eukaryota</taxon>
        <taxon>Metazoa</taxon>
        <taxon>Ecdysozoa</taxon>
        <taxon>Nematoda</taxon>
        <taxon>Chromadorea</taxon>
        <taxon>Rhabditida</taxon>
        <taxon>Spirurina</taxon>
        <taxon>Spiruromorpha</taxon>
        <taxon>Filarioidea</taxon>
        <taxon>Onchocercidae</taxon>
        <taxon>Wuchereria</taxon>
    </lineage>
</organism>
<reference evidence="2" key="2">
    <citation type="submission" date="2012-08" db="EMBL/GenBank/DDBJ databases">
        <title>The Genome Sequence of Wuchereria bancrofti.</title>
        <authorList>
            <consortium name="The Broad Institute Genome Sequencing Platform"/>
            <consortium name="Broad Institute Genome Sequencing Center for Infectious Disease"/>
            <person name="Nutman T.B."/>
            <person name="Fink D.L."/>
            <person name="Russ C."/>
            <person name="Young S."/>
            <person name="Zeng Q."/>
            <person name="Koehrsen M."/>
            <person name="Alvarado L."/>
            <person name="Berlin A."/>
            <person name="Borenstein D."/>
            <person name="Chapman S.B."/>
            <person name="Chen Z."/>
            <person name="Engels R."/>
            <person name="Freedman E."/>
            <person name="Gellesch M."/>
            <person name="Goldberg J."/>
            <person name="Griggs A."/>
            <person name="Gujja S."/>
            <person name="Heilman E.R."/>
            <person name="Heiman D."/>
            <person name="Hepburn T."/>
            <person name="Howarth C."/>
            <person name="Jen D."/>
            <person name="Larson L."/>
            <person name="Lewis B."/>
            <person name="Mehta T."/>
            <person name="Park D."/>
            <person name="Pearson M."/>
            <person name="Richards J."/>
            <person name="Roberts A."/>
            <person name="Saif S."/>
            <person name="Shea T."/>
            <person name="Shenoy N."/>
            <person name="Sisk P."/>
            <person name="Stolte C."/>
            <person name="Sykes S."/>
            <person name="Walk T."/>
            <person name="White J."/>
            <person name="Yandava C."/>
            <person name="Haas B."/>
            <person name="Henn M.R."/>
            <person name="Nusbaum C."/>
            <person name="Birren B."/>
        </authorList>
    </citation>
    <scope>NUCLEOTIDE SEQUENCE</scope>
</reference>
<protein>
    <submittedName>
        <fullName evidence="2">Uncharacterized protein</fullName>
    </submittedName>
</protein>
<reference evidence="4" key="1">
    <citation type="submission" date="2012-08" db="EMBL/GenBank/DDBJ databases">
        <title>The Genome Sequence of Wuchereria bancrofti.</title>
        <authorList>
            <person name="Nutman T.B."/>
            <person name="Fink D.L."/>
            <person name="Russ C."/>
            <person name="Young S."/>
            <person name="Zeng Q."/>
            <person name="Koehrsen M."/>
            <person name="Alvarado L."/>
            <person name="Berlin A."/>
            <person name="Chapman S.B."/>
            <person name="Chen Z."/>
            <person name="Freedman E."/>
            <person name="Gellesch M."/>
            <person name="Goldberg J."/>
            <person name="Griggs A."/>
            <person name="Gujja S."/>
            <person name="Heilman E.R."/>
            <person name="Heiman D."/>
            <person name="Hepburn T."/>
            <person name="Howarth C."/>
            <person name="Jen D."/>
            <person name="Larson L."/>
            <person name="Lewis B."/>
            <person name="Mehta T."/>
            <person name="Park D."/>
            <person name="Pearson M."/>
            <person name="Roberts A."/>
            <person name="Saif S."/>
            <person name="Shea T."/>
            <person name="Shenoy N."/>
            <person name="Sisk P."/>
            <person name="Stolte C."/>
            <person name="Sykes S."/>
            <person name="Walk T."/>
            <person name="White J."/>
            <person name="Yandava C."/>
            <person name="Haas B."/>
            <person name="Henn M.R."/>
            <person name="Nusbaum C."/>
            <person name="Birren B."/>
        </authorList>
    </citation>
    <scope>NUCLEOTIDE SEQUENCE [LARGE SCALE GENOMIC DNA]</scope>
    <source>
        <strain evidence="4">NA</strain>
    </source>
</reference>
<evidence type="ECO:0000313" key="3">
    <source>
        <dbReference type="EMBL" id="EJW79899.1"/>
    </source>
</evidence>
<dbReference type="EMBL" id="ADBV01019123">
    <property type="protein sequence ID" value="EJW71239.1"/>
    <property type="molecule type" value="Genomic_DNA"/>
</dbReference>
<feature type="region of interest" description="Disordered" evidence="1">
    <location>
        <begin position="30"/>
        <end position="58"/>
    </location>
</feature>
<feature type="compositionally biased region" description="Acidic residues" evidence="1">
    <location>
        <begin position="33"/>
        <end position="57"/>
    </location>
</feature>
<dbReference type="Proteomes" id="UP000004810">
    <property type="component" value="Unassembled WGS sequence"/>
</dbReference>
<accession>J9E7B0</accession>
<proteinExistence type="predicted"/>
<gene>
    <name evidence="3" type="ORF">WUBG_09192</name>
    <name evidence="2" type="ORF">WUBG_17851</name>
</gene>
<dbReference type="EMBL" id="ADBV01005006">
    <property type="protein sequence ID" value="EJW79899.1"/>
    <property type="molecule type" value="Genomic_DNA"/>
</dbReference>
<evidence type="ECO:0000256" key="1">
    <source>
        <dbReference type="SAM" id="MobiDB-lite"/>
    </source>
</evidence>